<sequence>MTARLTWALCGLSCFMTRACLSNVSKLISVTTNTSHCHCHASFRTGCSRPSKRQV</sequence>
<accession>A0A5J4Z7L9</accession>
<dbReference type="Proteomes" id="UP000324585">
    <property type="component" value="Unassembled WGS sequence"/>
</dbReference>
<protein>
    <submittedName>
        <fullName evidence="2">Uncharacterized protein</fullName>
    </submittedName>
</protein>
<reference evidence="3" key="1">
    <citation type="journal article" date="2019" name="Nat. Commun.">
        <title>Expansion of phycobilisome linker gene families in mesophilic red algae.</title>
        <authorList>
            <person name="Lee J."/>
            <person name="Kim D."/>
            <person name="Bhattacharya D."/>
            <person name="Yoon H.S."/>
        </authorList>
    </citation>
    <scope>NUCLEOTIDE SEQUENCE [LARGE SCALE GENOMIC DNA]</scope>
    <source>
        <strain evidence="3">CCMP 1328</strain>
    </source>
</reference>
<feature type="signal peptide" evidence="1">
    <location>
        <begin position="1"/>
        <end position="22"/>
    </location>
</feature>
<name>A0A5J4Z7L9_PORPP</name>
<proteinExistence type="predicted"/>
<evidence type="ECO:0000313" key="3">
    <source>
        <dbReference type="Proteomes" id="UP000324585"/>
    </source>
</evidence>
<evidence type="ECO:0000313" key="2">
    <source>
        <dbReference type="EMBL" id="KAA8500049.1"/>
    </source>
</evidence>
<evidence type="ECO:0000256" key="1">
    <source>
        <dbReference type="SAM" id="SignalP"/>
    </source>
</evidence>
<organism evidence="2 3">
    <name type="scientific">Porphyridium purpureum</name>
    <name type="common">Red alga</name>
    <name type="synonym">Porphyridium cruentum</name>
    <dbReference type="NCBI Taxonomy" id="35688"/>
    <lineage>
        <taxon>Eukaryota</taxon>
        <taxon>Rhodophyta</taxon>
        <taxon>Bangiophyceae</taxon>
        <taxon>Porphyridiales</taxon>
        <taxon>Porphyridiaceae</taxon>
        <taxon>Porphyridium</taxon>
    </lineage>
</organism>
<comment type="caution">
    <text evidence="2">The sequence shown here is derived from an EMBL/GenBank/DDBJ whole genome shotgun (WGS) entry which is preliminary data.</text>
</comment>
<keyword evidence="3" id="KW-1185">Reference proteome</keyword>
<keyword evidence="1" id="KW-0732">Signal</keyword>
<dbReference type="EMBL" id="VRMN01000001">
    <property type="protein sequence ID" value="KAA8500049.1"/>
    <property type="molecule type" value="Genomic_DNA"/>
</dbReference>
<feature type="chain" id="PRO_5023895477" evidence="1">
    <location>
        <begin position="23"/>
        <end position="55"/>
    </location>
</feature>
<gene>
    <name evidence="2" type="ORF">FVE85_7634</name>
</gene>
<dbReference type="AlphaFoldDB" id="A0A5J4Z7L9"/>